<dbReference type="Pfam" id="PF13416">
    <property type="entry name" value="SBP_bac_8"/>
    <property type="match status" value="1"/>
</dbReference>
<dbReference type="GO" id="GO:0030975">
    <property type="term" value="F:thiamine binding"/>
    <property type="evidence" value="ECO:0007669"/>
    <property type="project" value="TreeGrafter"/>
</dbReference>
<dbReference type="PANTHER" id="PTHR30006:SF3">
    <property type="entry name" value="THIAMINE-BINDING PERIPLASMIC PROTEIN"/>
    <property type="match status" value="1"/>
</dbReference>
<keyword evidence="4 6" id="KW-0732">Signal</keyword>
<dbReference type="PROSITE" id="PS51318">
    <property type="entry name" value="TAT"/>
    <property type="match status" value="1"/>
</dbReference>
<evidence type="ECO:0000256" key="5">
    <source>
        <dbReference type="ARBA" id="ARBA00022764"/>
    </source>
</evidence>
<feature type="chain" id="PRO_5026723823" evidence="6">
    <location>
        <begin position="34"/>
        <end position="367"/>
    </location>
</feature>
<evidence type="ECO:0000313" key="8">
    <source>
        <dbReference type="Proteomes" id="UP000468864"/>
    </source>
</evidence>
<dbReference type="RefSeq" id="WP_163879763.1">
    <property type="nucleotide sequence ID" value="NZ_WUEP01000013.1"/>
</dbReference>
<evidence type="ECO:0000256" key="3">
    <source>
        <dbReference type="ARBA" id="ARBA00022448"/>
    </source>
</evidence>
<comment type="caution">
    <text evidence="7">The sequence shown here is derived from an EMBL/GenBank/DDBJ whole genome shotgun (WGS) entry which is preliminary data.</text>
</comment>
<sequence length="367" mass="40704">MNILINRRRFMQASSAIAVGALAAPAVSASAQARGELRVLTYGGQLGKIVIDAYAKPFEAETGITVIPVTQDFELAQLELMQKTNSISIDVGPMGSGAALQADKKGYLEKIDYSLFRKEDVEGLLPTVKQDFGVGFFFYSLNLVYNTKKYPADKPRPSNWAEFWDVQKFPGVRYMVSGQYGNEGPWEEALLADGVSPDKLYPMDIDRIFASLDKIKPHVRKWWTSGSEIQQVMLSGSGDLMQAYDGRAAHSIAQGAALEMSRSQAKLTCDYWVIPKNAANAQNAQKFVEFVSRAENQANFAKLYPEGPTNKNAFKLLTEEIGLTLPSHPSNVEKAILLNGPWYSEVGSDGLSNMQQLVQRWSEWVLR</sequence>
<keyword evidence="5" id="KW-0574">Periplasm</keyword>
<dbReference type="GO" id="GO:0015888">
    <property type="term" value="P:thiamine transport"/>
    <property type="evidence" value="ECO:0007669"/>
    <property type="project" value="TreeGrafter"/>
</dbReference>
<keyword evidence="3" id="KW-0813">Transport</keyword>
<evidence type="ECO:0000313" key="7">
    <source>
        <dbReference type="EMBL" id="NEH92914.1"/>
    </source>
</evidence>
<protein>
    <submittedName>
        <fullName evidence="7">Extracellular solute-binding protein</fullName>
    </submittedName>
</protein>
<dbReference type="CDD" id="cd13589">
    <property type="entry name" value="PBP2_polyamine_RpCGA009"/>
    <property type="match status" value="1"/>
</dbReference>
<dbReference type="PANTHER" id="PTHR30006">
    <property type="entry name" value="THIAMINE-BINDING PERIPLASMIC PROTEIN-RELATED"/>
    <property type="match status" value="1"/>
</dbReference>
<dbReference type="GO" id="GO:0030976">
    <property type="term" value="F:thiamine pyrophosphate binding"/>
    <property type="evidence" value="ECO:0007669"/>
    <property type="project" value="TreeGrafter"/>
</dbReference>
<dbReference type="Proteomes" id="UP000468864">
    <property type="component" value="Unassembled WGS sequence"/>
</dbReference>
<evidence type="ECO:0000256" key="2">
    <source>
        <dbReference type="ARBA" id="ARBA00008520"/>
    </source>
</evidence>
<dbReference type="InterPro" id="IPR006311">
    <property type="entry name" value="TAT_signal"/>
</dbReference>
<accession>A0A6N9ZHD1</accession>
<dbReference type="InterPro" id="IPR006059">
    <property type="entry name" value="SBP"/>
</dbReference>
<dbReference type="EMBL" id="WUEP01000013">
    <property type="protein sequence ID" value="NEH92914.1"/>
    <property type="molecule type" value="Genomic_DNA"/>
</dbReference>
<dbReference type="SUPFAM" id="SSF53850">
    <property type="entry name" value="Periplasmic binding protein-like II"/>
    <property type="match status" value="1"/>
</dbReference>
<dbReference type="Gene3D" id="3.40.190.10">
    <property type="entry name" value="Periplasmic binding protein-like II"/>
    <property type="match status" value="2"/>
</dbReference>
<proteinExistence type="inferred from homology"/>
<name>A0A6N9ZHD1_9HYPH</name>
<dbReference type="GO" id="GO:0030288">
    <property type="term" value="C:outer membrane-bounded periplasmic space"/>
    <property type="evidence" value="ECO:0007669"/>
    <property type="project" value="TreeGrafter"/>
</dbReference>
<comment type="subcellular location">
    <subcellularLocation>
        <location evidence="1">Periplasm</location>
    </subcellularLocation>
</comment>
<evidence type="ECO:0000256" key="6">
    <source>
        <dbReference type="SAM" id="SignalP"/>
    </source>
</evidence>
<comment type="similarity">
    <text evidence="2">Belongs to the bacterial solute-binding protein 1 family.</text>
</comment>
<evidence type="ECO:0000256" key="1">
    <source>
        <dbReference type="ARBA" id="ARBA00004418"/>
    </source>
</evidence>
<organism evidence="7 8">
    <name type="scientific">Rhizobium laguerreae</name>
    <dbReference type="NCBI Taxonomy" id="1076926"/>
    <lineage>
        <taxon>Bacteria</taxon>
        <taxon>Pseudomonadati</taxon>
        <taxon>Pseudomonadota</taxon>
        <taxon>Alphaproteobacteria</taxon>
        <taxon>Hyphomicrobiales</taxon>
        <taxon>Rhizobiaceae</taxon>
        <taxon>Rhizobium/Agrobacterium group</taxon>
        <taxon>Rhizobium</taxon>
    </lineage>
</organism>
<gene>
    <name evidence="7" type="ORF">GR206_18025</name>
</gene>
<dbReference type="AlphaFoldDB" id="A0A6N9ZHD1"/>
<reference evidence="7 8" key="1">
    <citation type="submission" date="2019-12" db="EMBL/GenBank/DDBJ databases">
        <title>Rhizobium genotypes associated with high levels of biological nitrogen fixation by grain legumes in a temperate-maritime cropping system.</title>
        <authorList>
            <person name="Maluk M."/>
            <person name="Francesc Ferrando Molina F."/>
            <person name="Lopez Del Egido L."/>
            <person name="Lafos M."/>
            <person name="Langarica-Fuentes A."/>
            <person name="Gebre Yohannes G."/>
            <person name="Young M.W."/>
            <person name="Martin P."/>
            <person name="Gantlett R."/>
            <person name="Kenicer G."/>
            <person name="Hawes C."/>
            <person name="Begg G.S."/>
            <person name="Quilliam R.S."/>
            <person name="Squire G.R."/>
            <person name="Poole P.S."/>
            <person name="Young P.W."/>
            <person name="Iannetta P.M."/>
            <person name="James E.K."/>
        </authorList>
    </citation>
    <scope>NUCLEOTIDE SEQUENCE [LARGE SCALE GENOMIC DNA]</scope>
    <source>
        <strain evidence="7 8">JHI2449</strain>
    </source>
</reference>
<feature type="signal peptide" evidence="6">
    <location>
        <begin position="1"/>
        <end position="33"/>
    </location>
</feature>
<evidence type="ECO:0000256" key="4">
    <source>
        <dbReference type="ARBA" id="ARBA00022729"/>
    </source>
</evidence>